<organism evidence="7 8">
    <name type="scientific">Lachnellula suecica</name>
    <dbReference type="NCBI Taxonomy" id="602035"/>
    <lineage>
        <taxon>Eukaryota</taxon>
        <taxon>Fungi</taxon>
        <taxon>Dikarya</taxon>
        <taxon>Ascomycota</taxon>
        <taxon>Pezizomycotina</taxon>
        <taxon>Leotiomycetes</taxon>
        <taxon>Helotiales</taxon>
        <taxon>Lachnaceae</taxon>
        <taxon>Lachnellula</taxon>
    </lineage>
</organism>
<dbReference type="AlphaFoldDB" id="A0A8T9CAF5"/>
<evidence type="ECO:0000256" key="5">
    <source>
        <dbReference type="SAM" id="MobiDB-lite"/>
    </source>
</evidence>
<keyword evidence="3 6" id="KW-1133">Transmembrane helix</keyword>
<evidence type="ECO:0000256" key="3">
    <source>
        <dbReference type="ARBA" id="ARBA00022989"/>
    </source>
</evidence>
<dbReference type="OrthoDB" id="262547at2759"/>
<feature type="transmembrane region" description="Helical" evidence="6">
    <location>
        <begin position="13"/>
        <end position="40"/>
    </location>
</feature>
<feature type="transmembrane region" description="Helical" evidence="6">
    <location>
        <begin position="52"/>
        <end position="72"/>
    </location>
</feature>
<reference evidence="7 8" key="1">
    <citation type="submission" date="2018-05" db="EMBL/GenBank/DDBJ databases">
        <title>Genome sequencing and assembly of the regulated plant pathogen Lachnellula willkommii and related sister species for the development of diagnostic species identification markers.</title>
        <authorList>
            <person name="Giroux E."/>
            <person name="Bilodeau G."/>
        </authorList>
    </citation>
    <scope>NUCLEOTIDE SEQUENCE [LARGE SCALE GENOMIC DNA]</scope>
    <source>
        <strain evidence="7 8">CBS 268.59</strain>
    </source>
</reference>
<feature type="region of interest" description="Disordered" evidence="5">
    <location>
        <begin position="125"/>
        <end position="206"/>
    </location>
</feature>
<accession>A0A8T9CAF5</accession>
<feature type="non-terminal residue" evidence="7">
    <location>
        <position position="1"/>
    </location>
</feature>
<dbReference type="Proteomes" id="UP000469558">
    <property type="component" value="Unassembled WGS sequence"/>
</dbReference>
<feature type="compositionally biased region" description="Basic residues" evidence="5">
    <location>
        <begin position="152"/>
        <end position="163"/>
    </location>
</feature>
<dbReference type="Pfam" id="PF02535">
    <property type="entry name" value="Zip"/>
    <property type="match status" value="1"/>
</dbReference>
<keyword evidence="2 6" id="KW-0812">Transmembrane</keyword>
<gene>
    <name evidence="7" type="ORF">LSUE1_G008501</name>
</gene>
<comment type="caution">
    <text evidence="7">The sequence shown here is derived from an EMBL/GenBank/DDBJ whole genome shotgun (WGS) entry which is preliminary data.</text>
</comment>
<evidence type="ECO:0000256" key="1">
    <source>
        <dbReference type="ARBA" id="ARBA00004141"/>
    </source>
</evidence>
<name>A0A8T9CAF5_9HELO</name>
<evidence type="ECO:0000313" key="8">
    <source>
        <dbReference type="Proteomes" id="UP000469558"/>
    </source>
</evidence>
<dbReference type="GO" id="GO:0016020">
    <property type="term" value="C:membrane"/>
    <property type="evidence" value="ECO:0007669"/>
    <property type="project" value="UniProtKB-SubCell"/>
</dbReference>
<evidence type="ECO:0000256" key="6">
    <source>
        <dbReference type="SAM" id="Phobius"/>
    </source>
</evidence>
<feature type="transmembrane region" description="Helical" evidence="6">
    <location>
        <begin position="92"/>
        <end position="110"/>
    </location>
</feature>
<feature type="compositionally biased region" description="Polar residues" evidence="5">
    <location>
        <begin position="169"/>
        <end position="178"/>
    </location>
</feature>
<keyword evidence="4 6" id="KW-0472">Membrane</keyword>
<evidence type="ECO:0000256" key="4">
    <source>
        <dbReference type="ARBA" id="ARBA00023136"/>
    </source>
</evidence>
<proteinExistence type="predicted"/>
<dbReference type="InterPro" id="IPR003689">
    <property type="entry name" value="ZIP"/>
</dbReference>
<dbReference type="EMBL" id="QGMK01000613">
    <property type="protein sequence ID" value="TVY80774.1"/>
    <property type="molecule type" value="Genomic_DNA"/>
</dbReference>
<keyword evidence="8" id="KW-1185">Reference proteome</keyword>
<sequence length="269" mass="28977">MEAYIAMNNDTRGWIMCSVSGIACIAGASIICVDVLVRLIPSKKDFRIQDSNVFLAASLSLSFGVMLFSALYSMLPSSKKYLLQSGYTASGAAWILLLGFMVGFVGIQIFSRFLHNHMPSHVVDCDHSHEEGQAGSHTHTNDHSRTQSHGSHAGHSHAGHSHSHGQASNGNATESTPLLPSEEATNGKALPDRLAAPRNTISTDRRPSMIEVQSKKVMSFVKDTKTNCDSGGPCFGYSDPCGQECFKHIASKTPANSRHPTFLRTATGT</sequence>
<evidence type="ECO:0000256" key="2">
    <source>
        <dbReference type="ARBA" id="ARBA00022692"/>
    </source>
</evidence>
<comment type="subcellular location">
    <subcellularLocation>
        <location evidence="1">Membrane</location>
        <topology evidence="1">Multi-pass membrane protein</topology>
    </subcellularLocation>
</comment>
<evidence type="ECO:0000313" key="7">
    <source>
        <dbReference type="EMBL" id="TVY80774.1"/>
    </source>
</evidence>
<dbReference type="GO" id="GO:0046873">
    <property type="term" value="F:metal ion transmembrane transporter activity"/>
    <property type="evidence" value="ECO:0007669"/>
    <property type="project" value="InterPro"/>
</dbReference>
<protein>
    <submittedName>
        <fullName evidence="7">Uncharacterized protein</fullName>
    </submittedName>
</protein>